<evidence type="ECO:0000313" key="2">
    <source>
        <dbReference type="Ensembl" id="ENSNPEP00000016853.1"/>
    </source>
</evidence>
<reference evidence="2" key="1">
    <citation type="submission" date="2025-08" db="UniProtKB">
        <authorList>
            <consortium name="Ensembl"/>
        </authorList>
    </citation>
    <scope>IDENTIFICATION</scope>
</reference>
<name>A0A8C6ZW95_NOTPE</name>
<accession>A0A8C6ZW95</accession>
<evidence type="ECO:0000256" key="1">
    <source>
        <dbReference type="SAM" id="SignalP"/>
    </source>
</evidence>
<reference evidence="2" key="2">
    <citation type="submission" date="2025-09" db="UniProtKB">
        <authorList>
            <consortium name="Ensembl"/>
        </authorList>
    </citation>
    <scope>IDENTIFICATION</scope>
</reference>
<evidence type="ECO:0000313" key="3">
    <source>
        <dbReference type="Proteomes" id="UP000694420"/>
    </source>
</evidence>
<organism evidence="2 3">
    <name type="scientific">Nothoprocta perdicaria</name>
    <name type="common">Chilean tinamou</name>
    <name type="synonym">Crypturus perdicarius</name>
    <dbReference type="NCBI Taxonomy" id="30464"/>
    <lineage>
        <taxon>Eukaryota</taxon>
        <taxon>Metazoa</taxon>
        <taxon>Chordata</taxon>
        <taxon>Craniata</taxon>
        <taxon>Vertebrata</taxon>
        <taxon>Euteleostomi</taxon>
        <taxon>Archelosauria</taxon>
        <taxon>Archosauria</taxon>
        <taxon>Dinosauria</taxon>
        <taxon>Saurischia</taxon>
        <taxon>Theropoda</taxon>
        <taxon>Coelurosauria</taxon>
        <taxon>Aves</taxon>
        <taxon>Palaeognathae</taxon>
        <taxon>Tinamiformes</taxon>
        <taxon>Tinamidae</taxon>
        <taxon>Nothoprocta</taxon>
    </lineage>
</organism>
<sequence length="49" mass="5571">FKVKICLWLLLTWRASTRALDHLDPNEAKAFPNNGPFKAVCLNESTVQL</sequence>
<keyword evidence="3" id="KW-1185">Reference proteome</keyword>
<protein>
    <submittedName>
        <fullName evidence="2">Uncharacterized protein</fullName>
    </submittedName>
</protein>
<dbReference type="Ensembl" id="ENSNPET00000017265.1">
    <property type="protein sequence ID" value="ENSNPEP00000016853.1"/>
    <property type="gene ID" value="ENSNPEG00000012545.1"/>
</dbReference>
<feature type="signal peptide" evidence="1">
    <location>
        <begin position="1"/>
        <end position="19"/>
    </location>
</feature>
<proteinExistence type="predicted"/>
<keyword evidence="1" id="KW-0732">Signal</keyword>
<dbReference type="AlphaFoldDB" id="A0A8C6ZW95"/>
<dbReference type="Proteomes" id="UP000694420">
    <property type="component" value="Unplaced"/>
</dbReference>
<feature type="chain" id="PRO_5034563664" evidence="1">
    <location>
        <begin position="20"/>
        <end position="49"/>
    </location>
</feature>